<feature type="domain" description="C-type lectin" evidence="1">
    <location>
        <begin position="430"/>
        <end position="537"/>
    </location>
</feature>
<dbReference type="InterPro" id="IPR016186">
    <property type="entry name" value="C-type_lectin-like/link_sf"/>
</dbReference>
<proteinExistence type="predicted"/>
<feature type="domain" description="C-type lectin" evidence="1">
    <location>
        <begin position="139"/>
        <end position="246"/>
    </location>
</feature>
<organism evidence="2">
    <name type="scientific">Magallana gigas</name>
    <name type="common">Pacific oyster</name>
    <name type="synonym">Crassostrea gigas</name>
    <dbReference type="NCBI Taxonomy" id="29159"/>
    <lineage>
        <taxon>Eukaryota</taxon>
        <taxon>Metazoa</taxon>
        <taxon>Spiralia</taxon>
        <taxon>Lophotrochozoa</taxon>
        <taxon>Mollusca</taxon>
        <taxon>Bivalvia</taxon>
        <taxon>Autobranchia</taxon>
        <taxon>Pteriomorphia</taxon>
        <taxon>Ostreida</taxon>
        <taxon>Ostreoidea</taxon>
        <taxon>Ostreidae</taxon>
        <taxon>Magallana</taxon>
    </lineage>
</organism>
<dbReference type="PROSITE" id="PS50041">
    <property type="entry name" value="C_TYPE_LECTIN_2"/>
    <property type="match status" value="3"/>
</dbReference>
<dbReference type="Pfam" id="PF00059">
    <property type="entry name" value="Lectin_C"/>
    <property type="match status" value="2"/>
</dbReference>
<dbReference type="SUPFAM" id="SSF56436">
    <property type="entry name" value="C-type lectin-like"/>
    <property type="match status" value="4"/>
</dbReference>
<dbReference type="AlphaFoldDB" id="K1QPE9"/>
<gene>
    <name evidence="2" type="ORF">CGI_10012132</name>
</gene>
<dbReference type="PANTHER" id="PTHR22801">
    <property type="entry name" value="LITHOSTATHINE"/>
    <property type="match status" value="1"/>
</dbReference>
<dbReference type="EMBL" id="JH815803">
    <property type="protein sequence ID" value="EKC23381.1"/>
    <property type="molecule type" value="Genomic_DNA"/>
</dbReference>
<protein>
    <recommendedName>
        <fullName evidence="1">C-type lectin domain-containing protein</fullName>
    </recommendedName>
</protein>
<dbReference type="InterPro" id="IPR050801">
    <property type="entry name" value="Ca-Dep_Lectins_ImmuneDev"/>
</dbReference>
<dbReference type="Gene3D" id="3.10.100.10">
    <property type="entry name" value="Mannose-Binding Protein A, subunit A"/>
    <property type="match status" value="4"/>
</dbReference>
<dbReference type="InterPro" id="IPR001304">
    <property type="entry name" value="C-type_lectin-like"/>
</dbReference>
<evidence type="ECO:0000313" key="2">
    <source>
        <dbReference type="EMBL" id="EKC23381.1"/>
    </source>
</evidence>
<dbReference type="HOGENOM" id="CLU_447788_0_0_1"/>
<dbReference type="CDD" id="cd00037">
    <property type="entry name" value="CLECT"/>
    <property type="match status" value="4"/>
</dbReference>
<dbReference type="PANTHER" id="PTHR22801:SF63">
    <property type="entry name" value="C-TYPE LECTIN DOMAIN-CONTAINING PROTEIN"/>
    <property type="match status" value="1"/>
</dbReference>
<evidence type="ECO:0000259" key="1">
    <source>
        <dbReference type="PROSITE" id="PS50041"/>
    </source>
</evidence>
<dbReference type="InParanoid" id="K1QPE9"/>
<feature type="domain" description="C-type lectin" evidence="1">
    <location>
        <begin position="280"/>
        <end position="400"/>
    </location>
</feature>
<dbReference type="InterPro" id="IPR016187">
    <property type="entry name" value="CTDL_fold"/>
</dbReference>
<reference evidence="2" key="1">
    <citation type="journal article" date="2012" name="Nature">
        <title>The oyster genome reveals stress adaptation and complexity of shell formation.</title>
        <authorList>
            <person name="Zhang G."/>
            <person name="Fang X."/>
            <person name="Guo X."/>
            <person name="Li L."/>
            <person name="Luo R."/>
            <person name="Xu F."/>
            <person name="Yang P."/>
            <person name="Zhang L."/>
            <person name="Wang X."/>
            <person name="Qi H."/>
            <person name="Xiong Z."/>
            <person name="Que H."/>
            <person name="Xie Y."/>
            <person name="Holland P.W."/>
            <person name="Paps J."/>
            <person name="Zhu Y."/>
            <person name="Wu F."/>
            <person name="Chen Y."/>
            <person name="Wang J."/>
            <person name="Peng C."/>
            <person name="Meng J."/>
            <person name="Yang L."/>
            <person name="Liu J."/>
            <person name="Wen B."/>
            <person name="Zhang N."/>
            <person name="Huang Z."/>
            <person name="Zhu Q."/>
            <person name="Feng Y."/>
            <person name="Mount A."/>
            <person name="Hedgecock D."/>
            <person name="Xu Z."/>
            <person name="Liu Y."/>
            <person name="Domazet-Loso T."/>
            <person name="Du Y."/>
            <person name="Sun X."/>
            <person name="Zhang S."/>
            <person name="Liu B."/>
            <person name="Cheng P."/>
            <person name="Jiang X."/>
            <person name="Li J."/>
            <person name="Fan D."/>
            <person name="Wang W."/>
            <person name="Fu W."/>
            <person name="Wang T."/>
            <person name="Wang B."/>
            <person name="Zhang J."/>
            <person name="Peng Z."/>
            <person name="Li Y."/>
            <person name="Li N."/>
            <person name="Wang J."/>
            <person name="Chen M."/>
            <person name="He Y."/>
            <person name="Tan F."/>
            <person name="Song X."/>
            <person name="Zheng Q."/>
            <person name="Huang R."/>
            <person name="Yang H."/>
            <person name="Du X."/>
            <person name="Chen L."/>
            <person name="Yang M."/>
            <person name="Gaffney P.M."/>
            <person name="Wang S."/>
            <person name="Luo L."/>
            <person name="She Z."/>
            <person name="Ming Y."/>
            <person name="Huang W."/>
            <person name="Zhang S."/>
            <person name="Huang B."/>
            <person name="Zhang Y."/>
            <person name="Qu T."/>
            <person name="Ni P."/>
            <person name="Miao G."/>
            <person name="Wang J."/>
            <person name="Wang Q."/>
            <person name="Steinberg C.E."/>
            <person name="Wang H."/>
            <person name="Li N."/>
            <person name="Qian L."/>
            <person name="Zhang G."/>
            <person name="Li Y."/>
            <person name="Yang H."/>
            <person name="Liu X."/>
            <person name="Wang J."/>
            <person name="Yin Y."/>
            <person name="Wang J."/>
        </authorList>
    </citation>
    <scope>NUCLEOTIDE SEQUENCE [LARGE SCALE GENOMIC DNA]</scope>
    <source>
        <strain evidence="2">05x7-T-G4-1.051#20</strain>
    </source>
</reference>
<accession>K1QPE9</accession>
<sequence>MNTLEADDYCRLTTGGRLAPYIDSLQYNHLLSLRPADATDTFIGTNDIALEDTWVNFDGTPIHNNGFIYTMTNYPVGQPNGGTGQNCAVINAKPGDAIYIPSETQDKSCTTHSSTDMLCYNEDYTGQCLSWTSTADSKHRNHCYWLTSSPLRSVKNWRVTDAMTKCQCEGGQLAPVIDDIQLEFLTNLLSTISGTTGMSTGAWFGVHNIKGTPANWNGNPSIASFASPPPAGEYCLKSTAGTHTWQPCSYTNISDVYGAICYKEEANGCLEWISSADGRYRRHCYSFIRSSAPMNTLEADDYCRLTTGGRLAPYIDSFQYNHLLSLRPADATDTFIGTNDIAVEDTWVNFDGTPIHNNGFMTTMTNGVQPNGGTDQNCAVINAITSDTTYIPTETQDKSCTGHTSTDMLCYNQEYTGKCLSWTSTADSKYRSHCYWLTSTPGGATNWRVTDAMTKCQCEGGQLAPVIDDLQFAFLTNLLSTISGTTGVATIAWFSTHNIKGTPANWNGDPSIALFASPPPAGENCFMVSTGGAQKWQPCSYTDIATVNGAICYTEAFKLSKISVYEERPTAKGIGILGIVLLGSFFAFIIVLDCQRLEQFCSRKTDPTYA</sequence>
<name>K1QPE9_MAGGI</name>